<feature type="transmembrane region" description="Helical" evidence="1">
    <location>
        <begin position="51"/>
        <end position="79"/>
    </location>
</feature>
<proteinExistence type="predicted"/>
<name>A0A0F0LF86_9MICO</name>
<comment type="caution">
    <text evidence="2">The sequence shown here is derived from an EMBL/GenBank/DDBJ whole genome shotgun (WGS) entry which is preliminary data.</text>
</comment>
<dbReference type="RefSeq" id="WP_152642196.1">
    <property type="nucleotide sequence ID" value="NZ_JYIX01000038.1"/>
</dbReference>
<keyword evidence="3" id="KW-1185">Reference proteome</keyword>
<dbReference type="PATRIC" id="fig|582680.6.peg.3144"/>
<organism evidence="2 3">
    <name type="scientific">Microbacterium azadirachtae</name>
    <dbReference type="NCBI Taxonomy" id="582680"/>
    <lineage>
        <taxon>Bacteria</taxon>
        <taxon>Bacillati</taxon>
        <taxon>Actinomycetota</taxon>
        <taxon>Actinomycetes</taxon>
        <taxon>Micrococcales</taxon>
        <taxon>Microbacteriaceae</taxon>
        <taxon>Microbacterium</taxon>
    </lineage>
</organism>
<dbReference type="STRING" id="582680.RS86_03068"/>
<dbReference type="EMBL" id="JYIX01000038">
    <property type="protein sequence ID" value="KJL31788.1"/>
    <property type="molecule type" value="Genomic_DNA"/>
</dbReference>
<evidence type="ECO:0000256" key="1">
    <source>
        <dbReference type="SAM" id="Phobius"/>
    </source>
</evidence>
<evidence type="ECO:0000313" key="2">
    <source>
        <dbReference type="EMBL" id="KJL31788.1"/>
    </source>
</evidence>
<keyword evidence="1" id="KW-1133">Transmembrane helix</keyword>
<protein>
    <submittedName>
        <fullName evidence="2">Uncharacterized protein</fullName>
    </submittedName>
</protein>
<sequence>MPDEPLTEKLDRSAPVTPSIDSAWFAETIAVMSREARAEATARRRTRAMRWAAGAGLAVLFTGGASAAMASGLFTWTGWAAKPDIAYSFTLPSGRQCEEHILINETTTAGDRIQTASAAGAALKAWATSADFTKLVDVPAQLAALNPADGLPKAAEAKGTVIPDPNGPDALMVVLKSSGGLDVVPKTTAGPTADDLYAVAVDTGLQDVLNAHAVAVGASTDWSTNLQMQCQPAS</sequence>
<evidence type="ECO:0000313" key="3">
    <source>
        <dbReference type="Proteomes" id="UP000033740"/>
    </source>
</evidence>
<reference evidence="2 3" key="1">
    <citation type="submission" date="2015-02" db="EMBL/GenBank/DDBJ databases">
        <title>Draft genome sequences of ten Microbacterium spp. with emphasis on heavy metal contaminated environments.</title>
        <authorList>
            <person name="Corretto E."/>
        </authorList>
    </citation>
    <scope>NUCLEOTIDE SEQUENCE [LARGE SCALE GENOMIC DNA]</scope>
    <source>
        <strain evidence="2 3">ARN176</strain>
    </source>
</reference>
<dbReference type="AlphaFoldDB" id="A0A0F0LF86"/>
<gene>
    <name evidence="2" type="ORF">RS86_03068</name>
</gene>
<keyword evidence="1" id="KW-0472">Membrane</keyword>
<accession>A0A0F0LF86</accession>
<keyword evidence="1" id="KW-0812">Transmembrane</keyword>
<dbReference type="Proteomes" id="UP000033740">
    <property type="component" value="Unassembled WGS sequence"/>
</dbReference>